<evidence type="ECO:0000256" key="2">
    <source>
        <dbReference type="SAM" id="MobiDB-lite"/>
    </source>
</evidence>
<accession>A0A6S6R2K5</accession>
<keyword evidence="1" id="KW-0175">Coiled coil</keyword>
<feature type="compositionally biased region" description="Acidic residues" evidence="2">
    <location>
        <begin position="165"/>
        <end position="174"/>
    </location>
</feature>
<feature type="transmembrane region" description="Helical" evidence="3">
    <location>
        <begin position="6"/>
        <end position="31"/>
    </location>
</feature>
<keyword evidence="5" id="KW-1185">Reference proteome</keyword>
<feature type="region of interest" description="Disordered" evidence="2">
    <location>
        <begin position="155"/>
        <end position="174"/>
    </location>
</feature>
<evidence type="ECO:0000313" key="4">
    <source>
        <dbReference type="EMBL" id="BCJ93550.1"/>
    </source>
</evidence>
<dbReference type="EMBL" id="AP023367">
    <property type="protein sequence ID" value="BCJ93550.1"/>
    <property type="molecule type" value="Genomic_DNA"/>
</dbReference>
<organism evidence="4 5">
    <name type="scientific">Anaerocolumna cellulosilytica</name>
    <dbReference type="NCBI Taxonomy" id="433286"/>
    <lineage>
        <taxon>Bacteria</taxon>
        <taxon>Bacillati</taxon>
        <taxon>Bacillota</taxon>
        <taxon>Clostridia</taxon>
        <taxon>Lachnospirales</taxon>
        <taxon>Lachnospiraceae</taxon>
        <taxon>Anaerocolumna</taxon>
    </lineage>
</organism>
<reference evidence="4 5" key="1">
    <citation type="journal article" date="2016" name="Int. J. Syst. Evol. Microbiol.">
        <title>Descriptions of Anaerotaenia torta gen. nov., sp. nov. and Anaerocolumna cellulosilytica gen. nov., sp. nov. isolated from a methanogenic reactor of cattle waste.</title>
        <authorList>
            <person name="Uek A."/>
            <person name="Ohtaki Y."/>
            <person name="Kaku N."/>
            <person name="Ueki K."/>
        </authorList>
    </citation>
    <scope>NUCLEOTIDE SEQUENCE [LARGE SCALE GENOMIC DNA]</scope>
    <source>
        <strain evidence="4 5">SN021</strain>
    </source>
</reference>
<proteinExistence type="predicted"/>
<dbReference type="KEGG" id="acel:acsn021_11190"/>
<keyword evidence="3" id="KW-0812">Transmembrane</keyword>
<dbReference type="AlphaFoldDB" id="A0A6S6R2K5"/>
<evidence type="ECO:0000256" key="1">
    <source>
        <dbReference type="SAM" id="Coils"/>
    </source>
</evidence>
<feature type="coiled-coil region" evidence="1">
    <location>
        <begin position="96"/>
        <end position="151"/>
    </location>
</feature>
<keyword evidence="3" id="KW-0472">Membrane</keyword>
<evidence type="ECO:0000313" key="5">
    <source>
        <dbReference type="Proteomes" id="UP000515561"/>
    </source>
</evidence>
<sequence length="174" mass="20387">MNWEDILMDIAEITAIAGILGVIATILVGFLNNRNSILKLSHHVEELRKELKELGGMKSSQKDLLSDHKNLTKGQENLAYDHEKIIDMQNRIKEILNKGEIRYENLNIDQKEIRNQVLNLVMNYEKLVGENSQLRQENDNLLKVIKSMKQSKSLYYNSQENYQEKDEEEEEHEF</sequence>
<dbReference type="Proteomes" id="UP000515561">
    <property type="component" value="Chromosome"/>
</dbReference>
<name>A0A6S6R2K5_9FIRM</name>
<evidence type="ECO:0000256" key="3">
    <source>
        <dbReference type="SAM" id="Phobius"/>
    </source>
</evidence>
<keyword evidence="3" id="KW-1133">Transmembrane helix</keyword>
<dbReference type="RefSeq" id="WP_184090899.1">
    <property type="nucleotide sequence ID" value="NZ_AP023367.1"/>
</dbReference>
<gene>
    <name evidence="4" type="ORF">acsn021_11190</name>
</gene>
<protein>
    <submittedName>
        <fullName evidence="4">Uncharacterized protein</fullName>
    </submittedName>
</protein>